<evidence type="ECO:0000256" key="2">
    <source>
        <dbReference type="ARBA" id="ARBA00022729"/>
    </source>
</evidence>
<comment type="caution">
    <text evidence="5">The sequence shown here is derived from an EMBL/GenBank/DDBJ whole genome shotgun (WGS) entry which is preliminary data.</text>
</comment>
<dbReference type="Pfam" id="PF13458">
    <property type="entry name" value="Peripla_BP_6"/>
    <property type="match status" value="1"/>
</dbReference>
<dbReference type="EMBL" id="JBHLUU010000016">
    <property type="protein sequence ID" value="MFC0474604.1"/>
    <property type="molecule type" value="Genomic_DNA"/>
</dbReference>
<dbReference type="Proteomes" id="UP001589738">
    <property type="component" value="Unassembled WGS sequence"/>
</dbReference>
<dbReference type="InterPro" id="IPR028082">
    <property type="entry name" value="Peripla_BP_I"/>
</dbReference>
<reference evidence="5 6" key="1">
    <citation type="submission" date="2024-09" db="EMBL/GenBank/DDBJ databases">
        <authorList>
            <person name="Sun Q."/>
            <person name="Mori K."/>
        </authorList>
    </citation>
    <scope>NUCLEOTIDE SEQUENCE [LARGE SCALE GENOMIC DNA]</scope>
    <source>
        <strain evidence="5 6">CGMCC 1.9126</strain>
    </source>
</reference>
<feature type="chain" id="PRO_5045494755" evidence="3">
    <location>
        <begin position="23"/>
        <end position="390"/>
    </location>
</feature>
<name>A0ABV6KMR9_9BACI</name>
<dbReference type="Gene3D" id="3.40.50.2300">
    <property type="match status" value="2"/>
</dbReference>
<dbReference type="PANTHER" id="PTHR30483:SF38">
    <property type="entry name" value="BLR7848 PROTEIN"/>
    <property type="match status" value="1"/>
</dbReference>
<gene>
    <name evidence="5" type="ORF">ACFFHF_04740</name>
</gene>
<sequence length="390" mass="42864">MKKFWKSICSFSLMLILVIALSACNTETSSSNDKNDGDGDKEVIKIGAIFAETGPASTLGKTQANYVKLIQQQLDEEESINGKKIEIIMQDYETDDTKAVIAADKLISEGVVAVVGATQASTSMAILPKISSEGIPLMTVAPVNPEAKDIYQMAPSNLTNANLIIEFLKENNISKVAWINARDGFGVEGLPSFEKVAKENDIKIVAHEEFDATATDMTVQLTNIRKENPEAVIVWSRTPGAGIVARNFKALGFDIPMIQSSASANKGFLDQVKDNNENIYVIGSKLSVVDQLPNGEQKDRLEKFREDYRAMFNSDPDNFTAHAADGFHLLIEAIKAGNTTSEDIHNYLKTEVNKYSGLTGSFELQSDYVGPYEDGFSVLGIENNEWKYYE</sequence>
<protein>
    <submittedName>
        <fullName evidence="5">ABC transporter substrate-binding protein</fullName>
    </submittedName>
</protein>
<dbReference type="PROSITE" id="PS51257">
    <property type="entry name" value="PROKAR_LIPOPROTEIN"/>
    <property type="match status" value="1"/>
</dbReference>
<comment type="similarity">
    <text evidence="1">Belongs to the leucine-binding protein family.</text>
</comment>
<dbReference type="PANTHER" id="PTHR30483">
    <property type="entry name" value="LEUCINE-SPECIFIC-BINDING PROTEIN"/>
    <property type="match status" value="1"/>
</dbReference>
<accession>A0ABV6KMR9</accession>
<evidence type="ECO:0000313" key="5">
    <source>
        <dbReference type="EMBL" id="MFC0474604.1"/>
    </source>
</evidence>
<dbReference type="CDD" id="cd06333">
    <property type="entry name" value="PBP1_ABC_RPA1789-like"/>
    <property type="match status" value="1"/>
</dbReference>
<evidence type="ECO:0000256" key="1">
    <source>
        <dbReference type="ARBA" id="ARBA00010062"/>
    </source>
</evidence>
<dbReference type="InterPro" id="IPR051010">
    <property type="entry name" value="BCAA_transport"/>
</dbReference>
<keyword evidence="2 3" id="KW-0732">Signal</keyword>
<evidence type="ECO:0000256" key="3">
    <source>
        <dbReference type="SAM" id="SignalP"/>
    </source>
</evidence>
<dbReference type="SUPFAM" id="SSF53822">
    <property type="entry name" value="Periplasmic binding protein-like I"/>
    <property type="match status" value="1"/>
</dbReference>
<evidence type="ECO:0000259" key="4">
    <source>
        <dbReference type="Pfam" id="PF13458"/>
    </source>
</evidence>
<feature type="domain" description="Leucine-binding protein" evidence="4">
    <location>
        <begin position="44"/>
        <end position="361"/>
    </location>
</feature>
<dbReference type="RefSeq" id="WP_160545496.1">
    <property type="nucleotide sequence ID" value="NZ_JBHLUU010000016.1"/>
</dbReference>
<organism evidence="5 6">
    <name type="scientific">Robertmurraya beringensis</name>
    <dbReference type="NCBI Taxonomy" id="641660"/>
    <lineage>
        <taxon>Bacteria</taxon>
        <taxon>Bacillati</taxon>
        <taxon>Bacillota</taxon>
        <taxon>Bacilli</taxon>
        <taxon>Bacillales</taxon>
        <taxon>Bacillaceae</taxon>
        <taxon>Robertmurraya</taxon>
    </lineage>
</organism>
<feature type="signal peptide" evidence="3">
    <location>
        <begin position="1"/>
        <end position="22"/>
    </location>
</feature>
<evidence type="ECO:0000313" key="6">
    <source>
        <dbReference type="Proteomes" id="UP001589738"/>
    </source>
</evidence>
<keyword evidence="6" id="KW-1185">Reference proteome</keyword>
<proteinExistence type="inferred from homology"/>
<dbReference type="InterPro" id="IPR028081">
    <property type="entry name" value="Leu-bd"/>
</dbReference>